<organism evidence="5 6">
    <name type="scientific">Nitrosomonas eutropha</name>
    <dbReference type="NCBI Taxonomy" id="916"/>
    <lineage>
        <taxon>Bacteria</taxon>
        <taxon>Pseudomonadati</taxon>
        <taxon>Pseudomonadota</taxon>
        <taxon>Betaproteobacteria</taxon>
        <taxon>Nitrosomonadales</taxon>
        <taxon>Nitrosomonadaceae</taxon>
        <taxon>Nitrosomonas</taxon>
    </lineage>
</organism>
<dbReference type="InterPro" id="IPR029044">
    <property type="entry name" value="Nucleotide-diphossugar_trans"/>
</dbReference>
<reference evidence="5 6" key="1">
    <citation type="submission" date="2018-04" db="EMBL/GenBank/DDBJ databases">
        <title>Active sludge and wastewater microbial communities from Klosterneuburg, Austria.</title>
        <authorList>
            <person name="Wagner M."/>
        </authorList>
    </citation>
    <scope>NUCLEOTIDE SEQUENCE [LARGE SCALE GENOMIC DNA]</scope>
    <source>
        <strain evidence="5 6">Nm 57</strain>
    </source>
</reference>
<dbReference type="Proteomes" id="UP000247780">
    <property type="component" value="Unassembled WGS sequence"/>
</dbReference>
<dbReference type="Pfam" id="PF00535">
    <property type="entry name" value="Glycos_transf_2"/>
    <property type="match status" value="1"/>
</dbReference>
<gene>
    <name evidence="5" type="ORF">C8R14_11451</name>
</gene>
<evidence type="ECO:0000256" key="3">
    <source>
        <dbReference type="ARBA" id="ARBA00022679"/>
    </source>
</evidence>
<accession>A0ABX5M8Y9</accession>
<evidence type="ECO:0000256" key="2">
    <source>
        <dbReference type="ARBA" id="ARBA00022676"/>
    </source>
</evidence>
<dbReference type="PANTHER" id="PTHR43179">
    <property type="entry name" value="RHAMNOSYLTRANSFERASE WBBL"/>
    <property type="match status" value="1"/>
</dbReference>
<proteinExistence type="inferred from homology"/>
<name>A0ABX5M8Y9_9PROT</name>
<keyword evidence="2" id="KW-0328">Glycosyltransferase</keyword>
<evidence type="ECO:0000259" key="4">
    <source>
        <dbReference type="Pfam" id="PF00535"/>
    </source>
</evidence>
<dbReference type="SUPFAM" id="SSF53448">
    <property type="entry name" value="Nucleotide-diphospho-sugar transferases"/>
    <property type="match status" value="1"/>
</dbReference>
<dbReference type="InterPro" id="IPR001173">
    <property type="entry name" value="Glyco_trans_2-like"/>
</dbReference>
<evidence type="ECO:0000313" key="5">
    <source>
        <dbReference type="EMBL" id="PXV80718.1"/>
    </source>
</evidence>
<comment type="similarity">
    <text evidence="1">Belongs to the glycosyltransferase 2 family.</text>
</comment>
<dbReference type="RefSeq" id="WP_011633555.1">
    <property type="nucleotide sequence ID" value="NZ_FNYF01000002.1"/>
</dbReference>
<keyword evidence="6" id="KW-1185">Reference proteome</keyword>
<protein>
    <submittedName>
        <fullName evidence="5">GT2 family glycosyltransferase</fullName>
    </submittedName>
</protein>
<evidence type="ECO:0000256" key="1">
    <source>
        <dbReference type="ARBA" id="ARBA00006739"/>
    </source>
</evidence>
<feature type="domain" description="Glycosyltransferase 2-like" evidence="4">
    <location>
        <begin position="17"/>
        <end position="155"/>
    </location>
</feature>
<evidence type="ECO:0000313" key="6">
    <source>
        <dbReference type="Proteomes" id="UP000247780"/>
    </source>
</evidence>
<keyword evidence="3" id="KW-0808">Transferase</keyword>
<comment type="caution">
    <text evidence="5">The sequence shown here is derived from an EMBL/GenBank/DDBJ whole genome shotgun (WGS) entry which is preliminary data.</text>
</comment>
<sequence length="359" mass="41287">MIDIRKFAIPADKTIDVVIPVYNAPDWTRRCIDSIVAHLNQSIRRIIVQDDASGHETREMLDNLSYDCVDVHHAEKNQGFGISVNAAVNRSDASYVFILNSDTEVSQDFLPLLCTAFTADPELAAIVPAGNSYAQYDLGRYMLREAGYIPNYYLRGHAILIRRDVFQEIGGFDPAFGRGYYEDIDLGRRLDLHGWRFGIHPGVCIYHKRRGSFGNGRSQKQLSRRNRAFYLSRYPDARQNILLFSTNGSLVNFPSSVLVTIENVFRKGGYVHWFTSARSPTLLCLQMYSQPLRLTAVIWTTFRNWWRADRRISAIWMMDDIPFLLRTLLIVWGRVFRLEVKKLSFDESPLSFEGAILKK</sequence>
<dbReference type="EMBL" id="QICQ01000014">
    <property type="protein sequence ID" value="PXV80718.1"/>
    <property type="molecule type" value="Genomic_DNA"/>
</dbReference>
<dbReference type="PANTHER" id="PTHR43179:SF12">
    <property type="entry name" value="GALACTOFURANOSYLTRANSFERASE GLFT2"/>
    <property type="match status" value="1"/>
</dbReference>
<dbReference type="Gene3D" id="3.90.550.10">
    <property type="entry name" value="Spore Coat Polysaccharide Biosynthesis Protein SpsA, Chain A"/>
    <property type="match status" value="1"/>
</dbReference>
<dbReference type="CDD" id="cd04186">
    <property type="entry name" value="GT_2_like_c"/>
    <property type="match status" value="1"/>
</dbReference>